<dbReference type="Pfam" id="PF01926">
    <property type="entry name" value="MMR_HSR1"/>
    <property type="match status" value="1"/>
</dbReference>
<name>A0A8H5GJ92_9AGAR</name>
<dbReference type="AlphaFoldDB" id="A0A8H5GJ92"/>
<evidence type="ECO:0000256" key="1">
    <source>
        <dbReference type="SAM" id="MobiDB-lite"/>
    </source>
</evidence>
<proteinExistence type="predicted"/>
<dbReference type="EMBL" id="JAACJN010000156">
    <property type="protein sequence ID" value="KAF5366139.1"/>
    <property type="molecule type" value="Genomic_DNA"/>
</dbReference>
<evidence type="ECO:0000259" key="2">
    <source>
        <dbReference type="Pfam" id="PF01926"/>
    </source>
</evidence>
<protein>
    <recommendedName>
        <fullName evidence="2">G domain-containing protein</fullName>
    </recommendedName>
</protein>
<gene>
    <name evidence="3" type="ORF">D9757_010950</name>
</gene>
<feature type="domain" description="G" evidence="2">
    <location>
        <begin position="11"/>
        <end position="103"/>
    </location>
</feature>
<dbReference type="Gene3D" id="3.40.50.300">
    <property type="entry name" value="P-loop containing nucleotide triphosphate hydrolases"/>
    <property type="match status" value="1"/>
</dbReference>
<evidence type="ECO:0000313" key="4">
    <source>
        <dbReference type="Proteomes" id="UP000518752"/>
    </source>
</evidence>
<dbReference type="InterPro" id="IPR027417">
    <property type="entry name" value="P-loop_NTPase"/>
</dbReference>
<dbReference type="OrthoDB" id="8954335at2759"/>
<dbReference type="GO" id="GO:0005525">
    <property type="term" value="F:GTP binding"/>
    <property type="evidence" value="ECO:0007669"/>
    <property type="project" value="InterPro"/>
</dbReference>
<organism evidence="3 4">
    <name type="scientific">Collybiopsis confluens</name>
    <dbReference type="NCBI Taxonomy" id="2823264"/>
    <lineage>
        <taxon>Eukaryota</taxon>
        <taxon>Fungi</taxon>
        <taxon>Dikarya</taxon>
        <taxon>Basidiomycota</taxon>
        <taxon>Agaricomycotina</taxon>
        <taxon>Agaricomycetes</taxon>
        <taxon>Agaricomycetidae</taxon>
        <taxon>Agaricales</taxon>
        <taxon>Marasmiineae</taxon>
        <taxon>Omphalotaceae</taxon>
        <taxon>Collybiopsis</taxon>
    </lineage>
</organism>
<sequence length="303" mass="34031">MSYSPSPVRNVIIFGSTGCGKSSIVNMLLGRNEAEISNGAKGCTFDHHAYTAILDGNTYQLYDTNGLDEGNMGSTGAKEALVGLYHLLRDLQDGVTLLVYCMRGPRVTESLQRNYDVFYDGFCRKSVPIVMVVTGLENQLPNMETWWNESDNRKTFAAYNMQFHGHACITATPGKMGKNGTCRNQVEYDESCKKLRKLVAESCKDVSPWSLQTSSWFVSIMKWFHRNLPAWIDDHFDPRLGGLYDALRPYISEKEAKEIARRADAASSRQELQQITRRADSDAASSYARPEVADTRRLIGKPE</sequence>
<evidence type="ECO:0000313" key="3">
    <source>
        <dbReference type="EMBL" id="KAF5366139.1"/>
    </source>
</evidence>
<keyword evidence="4" id="KW-1185">Reference proteome</keyword>
<dbReference type="CDD" id="cd00882">
    <property type="entry name" value="Ras_like_GTPase"/>
    <property type="match status" value="1"/>
</dbReference>
<accession>A0A8H5GJ92</accession>
<feature type="region of interest" description="Disordered" evidence="1">
    <location>
        <begin position="262"/>
        <end position="303"/>
    </location>
</feature>
<dbReference type="InterPro" id="IPR006073">
    <property type="entry name" value="GTP-bd"/>
</dbReference>
<dbReference type="SUPFAM" id="SSF52540">
    <property type="entry name" value="P-loop containing nucleoside triphosphate hydrolases"/>
    <property type="match status" value="1"/>
</dbReference>
<feature type="compositionally biased region" description="Polar residues" evidence="1">
    <location>
        <begin position="267"/>
        <end position="276"/>
    </location>
</feature>
<comment type="caution">
    <text evidence="3">The sequence shown here is derived from an EMBL/GenBank/DDBJ whole genome shotgun (WGS) entry which is preliminary data.</text>
</comment>
<feature type="compositionally biased region" description="Basic and acidic residues" evidence="1">
    <location>
        <begin position="291"/>
        <end position="303"/>
    </location>
</feature>
<dbReference type="Proteomes" id="UP000518752">
    <property type="component" value="Unassembled WGS sequence"/>
</dbReference>
<reference evidence="3 4" key="1">
    <citation type="journal article" date="2020" name="ISME J.">
        <title>Uncovering the hidden diversity of litter-decomposition mechanisms in mushroom-forming fungi.</title>
        <authorList>
            <person name="Floudas D."/>
            <person name="Bentzer J."/>
            <person name="Ahren D."/>
            <person name="Johansson T."/>
            <person name="Persson P."/>
            <person name="Tunlid A."/>
        </authorList>
    </citation>
    <scope>NUCLEOTIDE SEQUENCE [LARGE SCALE GENOMIC DNA]</scope>
    <source>
        <strain evidence="3 4">CBS 406.79</strain>
    </source>
</reference>